<feature type="transmembrane region" description="Helical" evidence="1">
    <location>
        <begin position="167"/>
        <end position="189"/>
    </location>
</feature>
<evidence type="ECO:0000313" key="3">
    <source>
        <dbReference type="Proteomes" id="UP000287533"/>
    </source>
</evidence>
<dbReference type="EMBL" id="QXGL01000004">
    <property type="protein sequence ID" value="RSX52871.1"/>
    <property type="molecule type" value="Genomic_DNA"/>
</dbReference>
<gene>
    <name evidence="2" type="ORF">D2E25_1442</name>
</gene>
<accession>A0A430FJD5</accession>
<evidence type="ECO:0000256" key="1">
    <source>
        <dbReference type="SAM" id="Phobius"/>
    </source>
</evidence>
<sequence>MTLLPNQTQNHPGSPVNLRRATTRRDWIPDQPGAWAMAMLPALAGMIVGGTNGTTIWLLIAWILCYCVQFTAARWLASRFARRYAPPVLIYSVLLAAVGIPFVIVNPSILWWAPLFLVLAAASFAAAWLRRERTLWGNTVSITAACAMVLVMNSVSARSIDATYPALANGGLPVAIMFVLTQFGSVLFVKTMIRERGRRGYRWASWIWHSALLLISLALWALTGFERLFIMLLLTCVWLLARSIALPLVARTRRLKPVVVGIVEMVSSLLVFAAAIATF</sequence>
<reference evidence="2 3" key="1">
    <citation type="submission" date="2018-09" db="EMBL/GenBank/DDBJ databases">
        <title>Characterization of the phylogenetic diversity of five novel species belonging to the genus Bifidobacterium.</title>
        <authorList>
            <person name="Lugli G.A."/>
            <person name="Duranti S."/>
            <person name="Milani C."/>
        </authorList>
    </citation>
    <scope>NUCLEOTIDE SEQUENCE [LARGE SCALE GENOMIC DNA]</scope>
    <source>
        <strain evidence="2 3">2034B</strain>
    </source>
</reference>
<keyword evidence="3" id="KW-1185">Reference proteome</keyword>
<feature type="transmembrane region" description="Helical" evidence="1">
    <location>
        <begin position="201"/>
        <end position="222"/>
    </location>
</feature>
<dbReference type="AlphaFoldDB" id="A0A430FJD5"/>
<dbReference type="OrthoDB" id="2380563at2"/>
<feature type="transmembrane region" description="Helical" evidence="1">
    <location>
        <begin position="56"/>
        <end position="76"/>
    </location>
</feature>
<feature type="transmembrane region" description="Helical" evidence="1">
    <location>
        <begin position="136"/>
        <end position="155"/>
    </location>
</feature>
<dbReference type="RefSeq" id="WP_125981354.1">
    <property type="nucleotide sequence ID" value="NZ_QXGL01000004.1"/>
</dbReference>
<dbReference type="Proteomes" id="UP000287533">
    <property type="component" value="Unassembled WGS sequence"/>
</dbReference>
<organism evidence="2 3">
    <name type="scientific">Bifidobacterium goeldii</name>
    <dbReference type="NCBI Taxonomy" id="2306975"/>
    <lineage>
        <taxon>Bacteria</taxon>
        <taxon>Bacillati</taxon>
        <taxon>Actinomycetota</taxon>
        <taxon>Actinomycetes</taxon>
        <taxon>Bifidobacteriales</taxon>
        <taxon>Bifidobacteriaceae</taxon>
        <taxon>Bifidobacterium</taxon>
    </lineage>
</organism>
<keyword evidence="1" id="KW-1133">Transmembrane helix</keyword>
<evidence type="ECO:0000313" key="2">
    <source>
        <dbReference type="EMBL" id="RSX52871.1"/>
    </source>
</evidence>
<keyword evidence="1" id="KW-0812">Transmembrane</keyword>
<protein>
    <submittedName>
        <fullName evidence="2">YwiC-like protein</fullName>
    </submittedName>
</protein>
<feature type="transmembrane region" description="Helical" evidence="1">
    <location>
        <begin position="257"/>
        <end position="277"/>
    </location>
</feature>
<dbReference type="Pfam" id="PF14256">
    <property type="entry name" value="YwiC"/>
    <property type="match status" value="1"/>
</dbReference>
<keyword evidence="1" id="KW-0472">Membrane</keyword>
<feature type="transmembrane region" description="Helical" evidence="1">
    <location>
        <begin position="88"/>
        <end position="105"/>
    </location>
</feature>
<proteinExistence type="predicted"/>
<comment type="caution">
    <text evidence="2">The sequence shown here is derived from an EMBL/GenBank/DDBJ whole genome shotgun (WGS) entry which is preliminary data.</text>
</comment>
<name>A0A430FJD5_9BIFI</name>
<feature type="transmembrane region" description="Helical" evidence="1">
    <location>
        <begin position="228"/>
        <end position="250"/>
    </location>
</feature>
<dbReference type="InterPro" id="IPR025576">
    <property type="entry name" value="YwiC"/>
</dbReference>
<feature type="transmembrane region" description="Helical" evidence="1">
    <location>
        <begin position="111"/>
        <end position="129"/>
    </location>
</feature>